<dbReference type="RefSeq" id="WP_036716294.1">
    <property type="nucleotide sequence ID" value="NZ_JRKS01000002.1"/>
</dbReference>
<name>A0A099FHF8_9RHOB</name>
<evidence type="ECO:0008006" key="3">
    <source>
        <dbReference type="Google" id="ProtNLM"/>
    </source>
</evidence>
<reference evidence="1 2" key="2">
    <citation type="submission" date="2014-10" db="EMBL/GenBank/DDBJ databases">
        <title>Paracoccus sanguinis sp. nov., isolated from clinical specimens of New York State patients.</title>
        <authorList>
            <person name="Mingle L.A."/>
            <person name="Cole J.A."/>
            <person name="Lapierre P."/>
            <person name="Musser K.A."/>
        </authorList>
    </citation>
    <scope>NUCLEOTIDE SEQUENCE [LARGE SCALE GENOMIC DNA]</scope>
    <source>
        <strain evidence="1 2">HAMBI 3106</strain>
    </source>
</reference>
<reference evidence="1 2" key="1">
    <citation type="submission" date="2014-09" db="EMBL/GenBank/DDBJ databases">
        <authorList>
            <person name="McGinnis J.M."/>
            <person name="Wolfgang W.J."/>
        </authorList>
    </citation>
    <scope>NUCLEOTIDE SEQUENCE [LARGE SCALE GENOMIC DNA]</scope>
    <source>
        <strain evidence="1 2">HAMBI 3106</strain>
    </source>
</reference>
<proteinExistence type="predicted"/>
<evidence type="ECO:0000313" key="2">
    <source>
        <dbReference type="Proteomes" id="UP000029917"/>
    </source>
</evidence>
<dbReference type="EMBL" id="JRKS01000002">
    <property type="protein sequence ID" value="KGJ09487.1"/>
    <property type="molecule type" value="Genomic_DNA"/>
</dbReference>
<evidence type="ECO:0000313" key="1">
    <source>
        <dbReference type="EMBL" id="KGJ09487.1"/>
    </source>
</evidence>
<sequence>MPTLPPALRSIARAVRHRGAWQLVKLGVRVLGSEGTAGVRRRLAAHHAAAPRLTDPGADPKSFAIITTPHVQHIARHLAAILTEQGFSAQITTDPAGADEFAHVLVLTPQMFDRLPPNFIAFQMEQSVSDRWLTGQYLKLLKSARAVLDYSVDNLTVLRDGGIPLDRLFHVPLDVDPGLLRPDPGPRRGVLFYGDVSSPRRQRILSRLATVIPELRIETALFGPALDQALCEAAVVLNVHFYEGALLETARLTQAMSHGAPVVSEAGADQDRHGDLAGIVDFAAAGDVEDLIRRVRKLLDDPVHAAARFATIDAHAARPDNRLRAGFLRFLLAEGLISPAAFDQAVPQWQPPAPAPARLCLTLPETPARLAAFAAQAPAADFTAWAGLRGRPGWRGAALSHARLCRDLLRQGIHEAIICEDDVVFPDGFQTRFAAIRDHLDAADDWEMFSGYVADAGAGWTVRPRCRAGDIDLIDSDRAVSMVFNILRRPVLEHLAAWDPGNDDPFTNTIDRWLERRKTRVVIALPFLVDHAEGGSTLRADSVTHYRRLADASAGRLSRAAGL</sequence>
<dbReference type="Proteomes" id="UP000029917">
    <property type="component" value="Unassembled WGS sequence"/>
</dbReference>
<dbReference type="OrthoDB" id="6493506at2"/>
<keyword evidence="2" id="KW-1185">Reference proteome</keyword>
<organism evidence="1 2">
    <name type="scientific">Paracoccus sphaerophysae</name>
    <dbReference type="NCBI Taxonomy" id="690417"/>
    <lineage>
        <taxon>Bacteria</taxon>
        <taxon>Pseudomonadati</taxon>
        <taxon>Pseudomonadota</taxon>
        <taxon>Alphaproteobacteria</taxon>
        <taxon>Rhodobacterales</taxon>
        <taxon>Paracoccaceae</taxon>
        <taxon>Paracoccus</taxon>
    </lineage>
</organism>
<dbReference type="AlphaFoldDB" id="A0A099FHF8"/>
<accession>A0A099FHF8</accession>
<dbReference type="STRING" id="690417.IC63_01615"/>
<protein>
    <recommendedName>
        <fullName evidence="3">Glycosyl transferase</fullName>
    </recommendedName>
</protein>
<gene>
    <name evidence="1" type="ORF">IC63_01615</name>
</gene>
<comment type="caution">
    <text evidence="1">The sequence shown here is derived from an EMBL/GenBank/DDBJ whole genome shotgun (WGS) entry which is preliminary data.</text>
</comment>